<organism evidence="3 4">
    <name type="scientific">Nonomuraea wenchangensis</name>
    <dbReference type="NCBI Taxonomy" id="568860"/>
    <lineage>
        <taxon>Bacteria</taxon>
        <taxon>Bacillati</taxon>
        <taxon>Actinomycetota</taxon>
        <taxon>Actinomycetes</taxon>
        <taxon>Streptosporangiales</taxon>
        <taxon>Streptosporangiaceae</taxon>
        <taxon>Nonomuraea</taxon>
    </lineage>
</organism>
<accession>A0A1I0L6S6</accession>
<keyword evidence="2" id="KW-1133">Transmembrane helix</keyword>
<evidence type="ECO:0000313" key="3">
    <source>
        <dbReference type="EMBL" id="SEU34802.1"/>
    </source>
</evidence>
<protein>
    <submittedName>
        <fullName evidence="3">Uncharacterized protein</fullName>
    </submittedName>
</protein>
<keyword evidence="2" id="KW-0472">Membrane</keyword>
<evidence type="ECO:0000256" key="1">
    <source>
        <dbReference type="SAM" id="MobiDB-lite"/>
    </source>
</evidence>
<dbReference type="SUPFAM" id="SSF89392">
    <property type="entry name" value="Prokaryotic lipoproteins and lipoprotein localization factors"/>
    <property type="match status" value="1"/>
</dbReference>
<dbReference type="InterPro" id="IPR029046">
    <property type="entry name" value="LolA/LolB/LppX"/>
</dbReference>
<reference evidence="3 4" key="1">
    <citation type="submission" date="2016-10" db="EMBL/GenBank/DDBJ databases">
        <authorList>
            <person name="de Groot N.N."/>
        </authorList>
    </citation>
    <scope>NUCLEOTIDE SEQUENCE [LARGE SCALE GENOMIC DNA]</scope>
    <source>
        <strain evidence="3 4">CGMCC 4.5598</strain>
    </source>
</reference>
<feature type="region of interest" description="Disordered" evidence="1">
    <location>
        <begin position="167"/>
        <end position="206"/>
    </location>
</feature>
<dbReference type="AlphaFoldDB" id="A0A1I0L6S6"/>
<dbReference type="RefSeq" id="WP_091088687.1">
    <property type="nucleotide sequence ID" value="NZ_FOHX01000012.1"/>
</dbReference>
<keyword evidence="2" id="KW-0812">Transmembrane</keyword>
<dbReference type="Proteomes" id="UP000199361">
    <property type="component" value="Unassembled WGS sequence"/>
</dbReference>
<proteinExistence type="predicted"/>
<feature type="transmembrane region" description="Helical" evidence="2">
    <location>
        <begin position="37"/>
        <end position="58"/>
    </location>
</feature>
<gene>
    <name evidence="3" type="ORF">SAMN05421811_112120</name>
</gene>
<dbReference type="Gene3D" id="2.50.20.20">
    <property type="match status" value="1"/>
</dbReference>
<feature type="compositionally biased region" description="Basic and acidic residues" evidence="1">
    <location>
        <begin position="259"/>
        <end position="296"/>
    </location>
</feature>
<sequence>MKEQELRVLLSRATEDVPASVRLMPAVRAPRRRRARVLVPAIAGLGVAAVVGTAVLSLPASQPLAQAAVIAAVDTTSQASFRFHETIGNRKWEGAIDPVRQVGVITNAAEGIETRFVGDKMYSRNPETGTWAAYARPEVELADASPAVALIKLGALNPDQALKRLRSATDVKESGPASGTGWTGKRFTFSLRDSGPAAPESKNADLEGVVDVDDQNQVRRLEISFEDGHRIVTEFSDYGTPVQVDAPPADQTRQEPSVEVDKSLAGKPKDGDSPAEVKRVSPDQLKNEPTPDKVTK</sequence>
<evidence type="ECO:0000256" key="2">
    <source>
        <dbReference type="SAM" id="Phobius"/>
    </source>
</evidence>
<evidence type="ECO:0000313" key="4">
    <source>
        <dbReference type="Proteomes" id="UP000199361"/>
    </source>
</evidence>
<keyword evidence="4" id="KW-1185">Reference proteome</keyword>
<dbReference type="EMBL" id="FOHX01000012">
    <property type="protein sequence ID" value="SEU34802.1"/>
    <property type="molecule type" value="Genomic_DNA"/>
</dbReference>
<dbReference type="OrthoDB" id="3535582at2"/>
<name>A0A1I0L6S6_9ACTN</name>
<feature type="region of interest" description="Disordered" evidence="1">
    <location>
        <begin position="236"/>
        <end position="296"/>
    </location>
</feature>